<evidence type="ECO:0000259" key="6">
    <source>
        <dbReference type="PROSITE" id="PS51387"/>
    </source>
</evidence>
<keyword evidence="5" id="KW-0732">Signal</keyword>
<dbReference type="InterPro" id="IPR016166">
    <property type="entry name" value="FAD-bd_PCMH"/>
</dbReference>
<keyword evidence="4" id="KW-0560">Oxidoreductase</keyword>
<dbReference type="SUPFAM" id="SSF56176">
    <property type="entry name" value="FAD-binding/transporter-associated domain-like"/>
    <property type="match status" value="1"/>
</dbReference>
<accession>A0AA37LM64</accession>
<keyword evidence="3" id="KW-0274">FAD</keyword>
<evidence type="ECO:0000256" key="3">
    <source>
        <dbReference type="ARBA" id="ARBA00022827"/>
    </source>
</evidence>
<keyword evidence="8" id="KW-1185">Reference proteome</keyword>
<dbReference type="RefSeq" id="XP_049129717.1">
    <property type="nucleotide sequence ID" value="XM_049273760.1"/>
</dbReference>
<feature type="domain" description="FAD-binding PCMH-type" evidence="6">
    <location>
        <begin position="79"/>
        <end position="252"/>
    </location>
</feature>
<dbReference type="InterPro" id="IPR006094">
    <property type="entry name" value="Oxid_FAD_bind_N"/>
</dbReference>
<dbReference type="AlphaFoldDB" id="A0AA37LM64"/>
<comment type="similarity">
    <text evidence="1">Belongs to the oxygen-dependent FAD-linked oxidoreductase family.</text>
</comment>
<evidence type="ECO:0000313" key="8">
    <source>
        <dbReference type="Proteomes" id="UP001055115"/>
    </source>
</evidence>
<keyword evidence="2" id="KW-0285">Flavoprotein</keyword>
<dbReference type="GeneID" id="73328350"/>
<proteinExistence type="inferred from homology"/>
<feature type="signal peptide" evidence="5">
    <location>
        <begin position="1"/>
        <end position="23"/>
    </location>
</feature>
<name>A0AA37LM64_9PEZI</name>
<gene>
    <name evidence="7" type="ORF">ColSpa_07548</name>
</gene>
<organism evidence="7 8">
    <name type="scientific">Colletotrichum spaethianum</name>
    <dbReference type="NCBI Taxonomy" id="700344"/>
    <lineage>
        <taxon>Eukaryota</taxon>
        <taxon>Fungi</taxon>
        <taxon>Dikarya</taxon>
        <taxon>Ascomycota</taxon>
        <taxon>Pezizomycotina</taxon>
        <taxon>Sordariomycetes</taxon>
        <taxon>Hypocreomycetidae</taxon>
        <taxon>Glomerellales</taxon>
        <taxon>Glomerellaceae</taxon>
        <taxon>Colletotrichum</taxon>
        <taxon>Colletotrichum spaethianum species complex</taxon>
    </lineage>
</organism>
<evidence type="ECO:0000256" key="4">
    <source>
        <dbReference type="ARBA" id="ARBA00023002"/>
    </source>
</evidence>
<dbReference type="Gene3D" id="3.30.465.10">
    <property type="match status" value="1"/>
</dbReference>
<comment type="caution">
    <text evidence="7">The sequence shown here is derived from an EMBL/GenBank/DDBJ whole genome shotgun (WGS) entry which is preliminary data.</text>
</comment>
<protein>
    <submittedName>
        <fullName evidence="7">Bifunctional solanapyrone synthase</fullName>
    </submittedName>
</protein>
<dbReference type="Gene3D" id="3.40.462.20">
    <property type="match status" value="1"/>
</dbReference>
<dbReference type="PANTHER" id="PTHR42973:SF54">
    <property type="entry name" value="FAD-BINDING PCMH-TYPE DOMAIN-CONTAINING PROTEIN"/>
    <property type="match status" value="1"/>
</dbReference>
<evidence type="ECO:0000256" key="5">
    <source>
        <dbReference type="SAM" id="SignalP"/>
    </source>
</evidence>
<reference evidence="7 8" key="1">
    <citation type="submission" date="2022-03" db="EMBL/GenBank/DDBJ databases">
        <title>Genome data of Colletotrichum spp.</title>
        <authorList>
            <person name="Utami Y.D."/>
            <person name="Hiruma K."/>
        </authorList>
    </citation>
    <scope>NUCLEOTIDE SEQUENCE [LARGE SCALE GENOMIC DNA]</scope>
    <source>
        <strain evidence="7 8">MAFF 239500</strain>
    </source>
</reference>
<dbReference type="InterPro" id="IPR016169">
    <property type="entry name" value="FAD-bd_PCMH_sub2"/>
</dbReference>
<dbReference type="InterPro" id="IPR050416">
    <property type="entry name" value="FAD-linked_Oxidoreductase"/>
</dbReference>
<dbReference type="Pfam" id="PF01565">
    <property type="entry name" value="FAD_binding_4"/>
    <property type="match status" value="1"/>
</dbReference>
<dbReference type="Proteomes" id="UP001055115">
    <property type="component" value="Unassembled WGS sequence"/>
</dbReference>
<evidence type="ECO:0000256" key="2">
    <source>
        <dbReference type="ARBA" id="ARBA00022630"/>
    </source>
</evidence>
<dbReference type="PANTHER" id="PTHR42973">
    <property type="entry name" value="BINDING OXIDOREDUCTASE, PUTATIVE (AFU_ORTHOLOGUE AFUA_1G17690)-RELATED"/>
    <property type="match status" value="1"/>
</dbReference>
<dbReference type="GO" id="GO:0016491">
    <property type="term" value="F:oxidoreductase activity"/>
    <property type="evidence" value="ECO:0007669"/>
    <property type="project" value="UniProtKB-KW"/>
</dbReference>
<dbReference type="InterPro" id="IPR036318">
    <property type="entry name" value="FAD-bd_PCMH-like_sf"/>
</dbReference>
<evidence type="ECO:0000313" key="7">
    <source>
        <dbReference type="EMBL" id="GKT47367.1"/>
    </source>
</evidence>
<dbReference type="PROSITE" id="PS51387">
    <property type="entry name" value="FAD_PCMH"/>
    <property type="match status" value="1"/>
</dbReference>
<dbReference type="GO" id="GO:0071949">
    <property type="term" value="F:FAD binding"/>
    <property type="evidence" value="ECO:0007669"/>
    <property type="project" value="InterPro"/>
</dbReference>
<sequence>MVRVSPFVSQLLAVVAAPVAVAAQDPADASITSPVASSLVGSETIACRLLSFRYPKQTFFNGSDGYTYETQTQYWSARAYDTPACVFVPQNAQQVSFAVSTLTLSLTKFAVRSGGHMPVVGYNSIGSSGVLLSTSNLTTLALSEDKSTVSVGAGLRWRDVYSYLSPSGLAAVGGRIGGVGVSGLLLGGGISFHSNQYGFAADNVVCYQAVLSSGIVVEATATNAYSDLFWALKGGGNSFAIVTRFDLKTVKSPKVWVGISQYAQNYSAAYLDAVYNFGKYGSADSKAAIIPTILTYPSYNITAYAAARFYDSETDSATAFENFTSPVLTPVADSYAAQPLAEYISAVDALQPTGLRQERVTFPHTFRVMSLVVDREAVDYVHNAFLAATSSKLTGIVGLSASITFQPVTKEFIQQGIAKGGNPQGVDPAKAPYFWIVENLTWQEAKDDETAQAFADTVTADIEAGLEAKGVAGGYLYLNDAGKGQKIFQNYPAANLAKLKAIRTKYDPLRIYTNLLTGGWKVLDA</sequence>
<dbReference type="Gene3D" id="3.30.43.10">
    <property type="entry name" value="Uridine Diphospho-n-acetylenolpyruvylglucosamine Reductase, domain 2"/>
    <property type="match status" value="1"/>
</dbReference>
<evidence type="ECO:0000256" key="1">
    <source>
        <dbReference type="ARBA" id="ARBA00005466"/>
    </source>
</evidence>
<feature type="chain" id="PRO_5041336792" evidence="5">
    <location>
        <begin position="24"/>
        <end position="525"/>
    </location>
</feature>
<dbReference type="InterPro" id="IPR016167">
    <property type="entry name" value="FAD-bd_PCMH_sub1"/>
</dbReference>
<dbReference type="EMBL" id="BQXU01000019">
    <property type="protein sequence ID" value="GKT47367.1"/>
    <property type="molecule type" value="Genomic_DNA"/>
</dbReference>